<evidence type="ECO:0000313" key="2">
    <source>
        <dbReference type="Proteomes" id="UP000823399"/>
    </source>
</evidence>
<protein>
    <submittedName>
        <fullName evidence="1">Uncharacterized protein</fullName>
    </submittedName>
</protein>
<accession>A0A9P7JNN2</accession>
<dbReference type="EMBL" id="JABBWM010000087">
    <property type="protein sequence ID" value="KAG2092960.1"/>
    <property type="molecule type" value="Genomic_DNA"/>
</dbReference>
<comment type="caution">
    <text evidence="1">The sequence shown here is derived from an EMBL/GenBank/DDBJ whole genome shotgun (WGS) entry which is preliminary data.</text>
</comment>
<name>A0A9P7JNN2_9AGAM</name>
<proteinExistence type="predicted"/>
<evidence type="ECO:0000313" key="1">
    <source>
        <dbReference type="EMBL" id="KAG2092960.1"/>
    </source>
</evidence>
<dbReference type="Proteomes" id="UP000823399">
    <property type="component" value="Unassembled WGS sequence"/>
</dbReference>
<dbReference type="GeneID" id="64696545"/>
<gene>
    <name evidence="1" type="ORF">F5147DRAFT_657569</name>
</gene>
<dbReference type="AlphaFoldDB" id="A0A9P7JNN2"/>
<sequence length="132" mass="15325">MYQGFEPTQTDLDSVILTAWLRAVEFNSNEPIQKQTWTSAGALNFKTCLPNNFLEKVLMADHHTGLKVVISKCKGQTQLDEVEFNVWAQRSTFICPLPDHLVYILFKLYMLRRPPAFLYQYGKFRPSHAQNK</sequence>
<organism evidence="1 2">
    <name type="scientific">Suillus discolor</name>
    <dbReference type="NCBI Taxonomy" id="1912936"/>
    <lineage>
        <taxon>Eukaryota</taxon>
        <taxon>Fungi</taxon>
        <taxon>Dikarya</taxon>
        <taxon>Basidiomycota</taxon>
        <taxon>Agaricomycotina</taxon>
        <taxon>Agaricomycetes</taxon>
        <taxon>Agaricomycetidae</taxon>
        <taxon>Boletales</taxon>
        <taxon>Suillineae</taxon>
        <taxon>Suillaceae</taxon>
        <taxon>Suillus</taxon>
    </lineage>
</organism>
<keyword evidence="2" id="KW-1185">Reference proteome</keyword>
<dbReference type="RefSeq" id="XP_041287051.1">
    <property type="nucleotide sequence ID" value="XM_041434286.1"/>
</dbReference>
<reference evidence="1" key="1">
    <citation type="journal article" date="2020" name="New Phytol.">
        <title>Comparative genomics reveals dynamic genome evolution in host specialist ectomycorrhizal fungi.</title>
        <authorList>
            <person name="Lofgren L.A."/>
            <person name="Nguyen N.H."/>
            <person name="Vilgalys R."/>
            <person name="Ruytinx J."/>
            <person name="Liao H.L."/>
            <person name="Branco S."/>
            <person name="Kuo A."/>
            <person name="LaButti K."/>
            <person name="Lipzen A."/>
            <person name="Andreopoulos W."/>
            <person name="Pangilinan J."/>
            <person name="Riley R."/>
            <person name="Hundley H."/>
            <person name="Na H."/>
            <person name="Barry K."/>
            <person name="Grigoriev I.V."/>
            <person name="Stajich J.E."/>
            <person name="Kennedy P.G."/>
        </authorList>
    </citation>
    <scope>NUCLEOTIDE SEQUENCE</scope>
    <source>
        <strain evidence="1">FC423</strain>
    </source>
</reference>